<sequence length="97" mass="11461">TIWKSELVVELNDRKSIDIYKKDSLVPNYEVVNADDEDYIFYKKAKYAIDDFLENLQKEAKSLNKDNCLLNDYLSHEHENIHEGILALQKDIENLEK</sequence>
<evidence type="ECO:0000313" key="1">
    <source>
        <dbReference type="EMBL" id="CAG8791803.1"/>
    </source>
</evidence>
<gene>
    <name evidence="1" type="ORF">RPERSI_LOCUS19296</name>
</gene>
<organism evidence="1 2">
    <name type="scientific">Racocetra persica</name>
    <dbReference type="NCBI Taxonomy" id="160502"/>
    <lineage>
        <taxon>Eukaryota</taxon>
        <taxon>Fungi</taxon>
        <taxon>Fungi incertae sedis</taxon>
        <taxon>Mucoromycota</taxon>
        <taxon>Glomeromycotina</taxon>
        <taxon>Glomeromycetes</taxon>
        <taxon>Diversisporales</taxon>
        <taxon>Gigasporaceae</taxon>
        <taxon>Racocetra</taxon>
    </lineage>
</organism>
<evidence type="ECO:0000313" key="2">
    <source>
        <dbReference type="Proteomes" id="UP000789920"/>
    </source>
</evidence>
<name>A0ACA9RFH6_9GLOM</name>
<accession>A0ACA9RFH6</accession>
<keyword evidence="2" id="KW-1185">Reference proteome</keyword>
<feature type="non-terminal residue" evidence="1">
    <location>
        <position position="1"/>
    </location>
</feature>
<dbReference type="Proteomes" id="UP000789920">
    <property type="component" value="Unassembled WGS sequence"/>
</dbReference>
<reference evidence="1" key="1">
    <citation type="submission" date="2021-06" db="EMBL/GenBank/DDBJ databases">
        <authorList>
            <person name="Kallberg Y."/>
            <person name="Tangrot J."/>
            <person name="Rosling A."/>
        </authorList>
    </citation>
    <scope>NUCLEOTIDE SEQUENCE</scope>
    <source>
        <strain evidence="1">MA461A</strain>
    </source>
</reference>
<dbReference type="EMBL" id="CAJVQC010052616">
    <property type="protein sequence ID" value="CAG8791803.1"/>
    <property type="molecule type" value="Genomic_DNA"/>
</dbReference>
<comment type="caution">
    <text evidence="1">The sequence shown here is derived from an EMBL/GenBank/DDBJ whole genome shotgun (WGS) entry which is preliminary data.</text>
</comment>
<protein>
    <submittedName>
        <fullName evidence="1">32989_t:CDS:1</fullName>
    </submittedName>
</protein>
<proteinExistence type="predicted"/>